<feature type="region of interest" description="Disordered" evidence="1">
    <location>
        <begin position="1386"/>
        <end position="1482"/>
    </location>
</feature>
<feature type="region of interest" description="Disordered" evidence="1">
    <location>
        <begin position="81"/>
        <end position="136"/>
    </location>
</feature>
<organism evidence="3 4">
    <name type="scientific">Porcisia hertigi</name>
    <dbReference type="NCBI Taxonomy" id="2761500"/>
    <lineage>
        <taxon>Eukaryota</taxon>
        <taxon>Discoba</taxon>
        <taxon>Euglenozoa</taxon>
        <taxon>Kinetoplastea</taxon>
        <taxon>Metakinetoplastina</taxon>
        <taxon>Trypanosomatida</taxon>
        <taxon>Trypanosomatidae</taxon>
        <taxon>Leishmaniinae</taxon>
        <taxon>Porcisia</taxon>
    </lineage>
</organism>
<gene>
    <name evidence="3" type="ORF">JKF63_04431</name>
</gene>
<feature type="compositionally biased region" description="Polar residues" evidence="1">
    <location>
        <begin position="1179"/>
        <end position="1188"/>
    </location>
</feature>
<feature type="region of interest" description="Disordered" evidence="1">
    <location>
        <begin position="1672"/>
        <end position="1719"/>
    </location>
</feature>
<feature type="compositionally biased region" description="Low complexity" evidence="1">
    <location>
        <begin position="1452"/>
        <end position="1463"/>
    </location>
</feature>
<feature type="compositionally biased region" description="Basic and acidic residues" evidence="1">
    <location>
        <begin position="1935"/>
        <end position="1948"/>
    </location>
</feature>
<feature type="region of interest" description="Disordered" evidence="1">
    <location>
        <begin position="1001"/>
        <end position="1026"/>
    </location>
</feature>
<feature type="region of interest" description="Disordered" evidence="1">
    <location>
        <begin position="1621"/>
        <end position="1651"/>
    </location>
</feature>
<feature type="region of interest" description="Disordered" evidence="1">
    <location>
        <begin position="2055"/>
        <end position="2102"/>
    </location>
</feature>
<feature type="compositionally biased region" description="Low complexity" evidence="1">
    <location>
        <begin position="2079"/>
        <end position="2090"/>
    </location>
</feature>
<feature type="compositionally biased region" description="Polar residues" evidence="1">
    <location>
        <begin position="1976"/>
        <end position="1995"/>
    </location>
</feature>
<dbReference type="EMBL" id="JAFJZO010000022">
    <property type="protein sequence ID" value="KAG5504984.1"/>
    <property type="molecule type" value="Genomic_DNA"/>
</dbReference>
<dbReference type="Gene3D" id="3.30.40.10">
    <property type="entry name" value="Zinc/RING finger domain, C3HC4 (zinc finger)"/>
    <property type="match status" value="1"/>
</dbReference>
<feature type="region of interest" description="Disordered" evidence="1">
    <location>
        <begin position="1925"/>
        <end position="1995"/>
    </location>
</feature>
<keyword evidence="2" id="KW-1133">Transmembrane helix</keyword>
<comment type="caution">
    <text evidence="3">The sequence shown here is derived from an EMBL/GenBank/DDBJ whole genome shotgun (WGS) entry which is preliminary data.</text>
</comment>
<dbReference type="KEGG" id="phet:94290493"/>
<feature type="compositionally biased region" description="Low complexity" evidence="1">
    <location>
        <begin position="108"/>
        <end position="136"/>
    </location>
</feature>
<feature type="region of interest" description="Disordered" evidence="1">
    <location>
        <begin position="564"/>
        <end position="594"/>
    </location>
</feature>
<feature type="compositionally biased region" description="Basic and acidic residues" evidence="1">
    <location>
        <begin position="714"/>
        <end position="732"/>
    </location>
</feature>
<keyword evidence="2" id="KW-0472">Membrane</keyword>
<dbReference type="GeneID" id="94290493"/>
<feature type="compositionally biased region" description="Low complexity" evidence="1">
    <location>
        <begin position="516"/>
        <end position="531"/>
    </location>
</feature>
<feature type="region of interest" description="Disordered" evidence="1">
    <location>
        <begin position="2119"/>
        <end position="2159"/>
    </location>
</feature>
<dbReference type="InterPro" id="IPR013083">
    <property type="entry name" value="Znf_RING/FYVE/PHD"/>
</dbReference>
<feature type="compositionally biased region" description="Low complexity" evidence="1">
    <location>
        <begin position="1246"/>
        <end position="1256"/>
    </location>
</feature>
<dbReference type="Pfam" id="PF13920">
    <property type="entry name" value="zf-C3HC4_3"/>
    <property type="match status" value="1"/>
</dbReference>
<keyword evidence="2" id="KW-0812">Transmembrane</keyword>
<name>A0A836I8U5_9TRYP</name>
<dbReference type="RefSeq" id="XP_067757245.1">
    <property type="nucleotide sequence ID" value="XM_067900416.1"/>
</dbReference>
<feature type="transmembrane region" description="Helical" evidence="2">
    <location>
        <begin position="6"/>
        <end position="34"/>
    </location>
</feature>
<keyword evidence="4" id="KW-1185">Reference proteome</keyword>
<accession>A0A836I8U5</accession>
<feature type="region of interest" description="Disordered" evidence="1">
    <location>
        <begin position="1173"/>
        <end position="1208"/>
    </location>
</feature>
<feature type="region of interest" description="Disordered" evidence="1">
    <location>
        <begin position="158"/>
        <end position="188"/>
    </location>
</feature>
<feature type="compositionally biased region" description="Low complexity" evidence="1">
    <location>
        <begin position="1271"/>
        <end position="1283"/>
    </location>
</feature>
<feature type="compositionally biased region" description="Polar residues" evidence="1">
    <location>
        <begin position="736"/>
        <end position="747"/>
    </location>
</feature>
<sequence length="2412" mass="257204">MGFDTFLNTICLTSLILIGLWIIVYAVQAVELLLMIHAYKHHKMNVLAIPFVPLLTRLFHDIAVPQFLACVAIQRGELPPDVTTPGRHTPVVVPVEHGGAGDSPPPHALTSAYSATTSSSSSSSAPLPPTTSSTPATLLNKSLIGNFAYFFTRRRNTSNKEKRKQARGSVDDDSQRQQGVQRESSVAVVVTDPTSAAVHSSEVTSPNLAWWTPELEGQCLVLGLHLPLELLPVASPAPQATAFGKASARHAYGNNVKGNGPVSGTGATARRPTVNLQVKNYTLTPSLLDPSEATLRPGLMSRHIMLPSSAGMPGHVRTTTPQSSAWVNTFGVRSMHPCYLTPIVSTPTNITWPDVSLTSRARSHHLTFDAAKDANTQYYQRLLEVAVAEQTALAHRTQNDRKSIKRSRKITAMLMRYLEYVHMDGVTNDLRDTVPIGGAGDLGVGKGLTTSTSQSLEAAPRATARSSAGDEMNRGGVGVGTVNSTLCSQAPWIPVLVSNTFGVRGQLNAARRNRNLSSLPSGPSGSSAHHAPLSRPPARGEGRQSSSLQDHLSSPLMQSANIAVNVPPPLPLYGQQRSNTKRSRRSEETPSIPKDIAEKLEGLVERVRLTQALRPRYRSLLCTARFTAERFVVRRGLSEPPTWTPYPIKGCSAVTTELDRSFSSSTSLLSPNRCYLRDRNHHPGLGSCTEVWAPLTARDVPGSASGAQGYSNSLDHRQESNTHRDRLSHRDIYSSAPRSSGMSSFLTDGQLPSEARHHSLLESQPLLATAMPIINGGECEKINSVVINGGEPLLPAPPFPLLEPHASLSTSASLPHPGLTVTLPVDAPAELVAQFAMHSATATSHGSTSAANAAMEFLRASRLPDNHKRAAIAAGIGSSNAVVSPSTPTRYPKRSTSLDRSAYYSTTAGSLVASAPDGDEQQGAINASGSMDAARAPQPTRNAGITGDELISPVVDYSDASREGEPRVVTVDTGVQAHRNGVLGQEPTSRLTPTASHRIHQAEEQTVSSNGKETPKSAVVFSEPSPPRITAAASPPWLPPHPKDVRVVYVIGADRATLLRSLTLDATRSFAAGRQGLMCFFTRRDERRARRRYMEQLDRQNRAALQSLARGHMLGDAAMDKIHSSSVASQDNRDGKAWFTTGAATALQSTTEPPWLDLKSPIAAANVGGRSAADGVLSDTDNQQSHTTRCFDPAGAKQSAPPGIGLADSPSASAFASLTRPCDSPVFSMESLAAATVKATSLASQETAEPPAANTATDRRSSNTCDVATMPSPSTERSITSSSVNPEALAPQSYSEASSAVTVTDLRTTAPPPNTATSLLVGAGNAVEHWQTMSLAPPPSSSHTGKILKTAKTLDDSFLSLTGPGSLNDDEDDADRAAQRLSVHQGDPTGLQVHHGENGMSPLPVSGGEDAGGAPGLDVTPHPLITIRTSPISPAAEPERGGNKTTTSVSGAAAPVDDAAAPEAVKETASPPTIADNPVPLQTPPCSSARALLTDVVSAHAVGQYNATVGVTLPEQVYFLRDAHALAPWQQLHRDPATASQSASAHSSPRESFMCIAGTDTTAAVALPYATSAATHPSTLSASAAEVLCHGSTRVLEGQIEVAELSLDVLSRQIRLFVPQKPPQLGRNDVGSTTSGSGGDGIDEDDLSVLYSSSSGASDDDNLIAFCEDARHHTPSSGRRGRQQWNSKALAAASHQRGCVSKNGRRTRRSHNASCARHVHSGRWNPEHAKWSRHHRNSSMHASFEQQRQRRHARRRRRHLALWNRRIQRQRAAAIKAHAIPIACGVLFFTAPPTLPAALVQKQRQWLLQNLHDYQQRGLLVPDWALDGLKAVEPIPLYNGDERQDEPLASPSSPLGQQLPLPSICVTLIYTATAEEVAQSLVRAANVASAAHAKQRNPYAPFHPWHCRELGDSTHQRGYWDSSVTAATGSHSQRRHDSRELPCSEDKSGASPPPLSPRWLATKRMAGRWEDCQEPSPVSTAPPSKQGSFSHSFPSATVTRPLSQAALSVAPSDVFLDDESPLSHHTVGAMSTYNSQSVSSPNPHFWTQLPSEKYIKSSDCGGQDSGSGGDGTTPRADVGDPPGVAAAAAASAPEDRHGRPPCLLALTEAPDSVCNYGEGSTGSVGGATVPRSRWGGGSDRSAAARFTESEDVDDDNMMPPRSAADPVCGKHANQPQLRGVSLETDEAWRGEESKSDVADKLMNVLRDGACFPEGVPFDVSLAYVRIGNDLYAITEVVDRTFLQYREERVIKPHTPRKNGGAAAEESDEDSSVFLSDGDAVFQAGDSSSSPTVMNSSFALDKPTGTLNDAARAVESQHRPEARQQRRRRRAVSASDFGGLSYSLAGATPLRPGMRRQEVYMCWRCLSAEAVVIFVPCGHYAVCESCAELLADCCVCRTPIESSVVLLKRTNTG</sequence>
<protein>
    <submittedName>
        <fullName evidence="3">Uncharacterized protein</fullName>
    </submittedName>
</protein>
<proteinExistence type="predicted"/>
<feature type="region of interest" description="Disordered" evidence="1">
    <location>
        <begin position="703"/>
        <end position="749"/>
    </location>
</feature>
<feature type="region of interest" description="Disordered" evidence="1">
    <location>
        <begin position="514"/>
        <end position="551"/>
    </location>
</feature>
<feature type="region of interest" description="Disordered" evidence="1">
    <location>
        <begin position="441"/>
        <end position="476"/>
    </location>
</feature>
<feature type="compositionally biased region" description="Basic residues" evidence="1">
    <location>
        <begin position="1703"/>
        <end position="1719"/>
    </location>
</feature>
<evidence type="ECO:0000313" key="3">
    <source>
        <dbReference type="EMBL" id="KAG5504984.1"/>
    </source>
</evidence>
<feature type="region of interest" description="Disordered" evidence="1">
    <location>
        <begin position="1241"/>
        <end position="1298"/>
    </location>
</feature>
<dbReference type="Proteomes" id="UP000674318">
    <property type="component" value="Unassembled WGS sequence"/>
</dbReference>
<evidence type="ECO:0000256" key="1">
    <source>
        <dbReference type="SAM" id="MobiDB-lite"/>
    </source>
</evidence>
<evidence type="ECO:0000256" key="2">
    <source>
        <dbReference type="SAM" id="Phobius"/>
    </source>
</evidence>
<evidence type="ECO:0000313" key="4">
    <source>
        <dbReference type="Proteomes" id="UP000674318"/>
    </source>
</evidence>
<reference evidence="3 4" key="1">
    <citation type="submission" date="2021-02" db="EMBL/GenBank/DDBJ databases">
        <title>Porcisia hertigi Genome sequencing and assembly.</title>
        <authorList>
            <person name="Almutairi H."/>
            <person name="Gatherer D."/>
        </authorList>
    </citation>
    <scope>NUCLEOTIDE SEQUENCE [LARGE SCALE GENOMIC DNA]</scope>
    <source>
        <strain evidence="3 4">C119</strain>
    </source>
</reference>
<feature type="region of interest" description="Disordered" evidence="1">
    <location>
        <begin position="911"/>
        <end position="946"/>
    </location>
</feature>
<dbReference type="OrthoDB" id="10251804at2759"/>